<evidence type="ECO:0008006" key="3">
    <source>
        <dbReference type="Google" id="ProtNLM"/>
    </source>
</evidence>
<accession>A0ABS7J3W6</accession>
<name>A0ABS7J3W6_9SPHN</name>
<evidence type="ECO:0000313" key="2">
    <source>
        <dbReference type="Proteomes" id="UP000783253"/>
    </source>
</evidence>
<dbReference type="EMBL" id="JAIGNK010000005">
    <property type="protein sequence ID" value="MBX7459255.1"/>
    <property type="molecule type" value="Genomic_DNA"/>
</dbReference>
<gene>
    <name evidence="1" type="ORF">K3152_13460</name>
</gene>
<dbReference type="RefSeq" id="WP_221574651.1">
    <property type="nucleotide sequence ID" value="NZ_JAIGNK010000005.1"/>
</dbReference>
<reference evidence="1 2" key="1">
    <citation type="submission" date="2021-08" db="EMBL/GenBank/DDBJ databases">
        <title>Comparative Genomics Analysis of the Genus Qipengyuania Reveals Extensive Genetic Diversity and Metabolic Versatility, Including the Description of Fifteen Novel Species.</title>
        <authorList>
            <person name="Liu Y."/>
        </authorList>
    </citation>
    <scope>NUCLEOTIDE SEQUENCE [LARGE SCALE GENOMIC DNA]</scope>
    <source>
        <strain evidence="1 2">1NDH17</strain>
    </source>
</reference>
<comment type="caution">
    <text evidence="1">The sequence shown here is derived from an EMBL/GenBank/DDBJ whole genome shotgun (WGS) entry which is preliminary data.</text>
</comment>
<evidence type="ECO:0000313" key="1">
    <source>
        <dbReference type="EMBL" id="MBX7459255.1"/>
    </source>
</evidence>
<proteinExistence type="predicted"/>
<dbReference type="Proteomes" id="UP000783253">
    <property type="component" value="Unassembled WGS sequence"/>
</dbReference>
<sequence length="136" mass="14333">MDLQTFVAETLSQIVAGVDDAKRFIAEKEIEAEVNPTRREAGRGAKVANPSPVEFDVAITVTDATDDNSAEKVGGKAGLISVLSLQASAELSSGSASGRSETNASRIKFSVMLAQPAHVTEYPKPRLQEGGSWKTA</sequence>
<keyword evidence="2" id="KW-1185">Reference proteome</keyword>
<protein>
    <recommendedName>
        <fullName evidence="3">HK97 gp10 family phage protein</fullName>
    </recommendedName>
</protein>
<organism evidence="1 2">
    <name type="scientific">Qipengyuania polymorpha</name>
    <dbReference type="NCBI Taxonomy" id="2867234"/>
    <lineage>
        <taxon>Bacteria</taxon>
        <taxon>Pseudomonadati</taxon>
        <taxon>Pseudomonadota</taxon>
        <taxon>Alphaproteobacteria</taxon>
        <taxon>Sphingomonadales</taxon>
        <taxon>Erythrobacteraceae</taxon>
        <taxon>Qipengyuania</taxon>
    </lineage>
</organism>